<feature type="transmembrane region" description="Helical" evidence="1">
    <location>
        <begin position="42"/>
        <end position="62"/>
    </location>
</feature>
<dbReference type="EMBL" id="CP133772">
    <property type="protein sequence ID" value="WYY00242.1"/>
    <property type="molecule type" value="Genomic_DNA"/>
</dbReference>
<dbReference type="GeneID" id="95967538"/>
<feature type="transmembrane region" description="Helical" evidence="1">
    <location>
        <begin position="12"/>
        <end position="30"/>
    </location>
</feature>
<reference evidence="2 3" key="1">
    <citation type="submission" date="2023-09" db="EMBL/GenBank/DDBJ databases">
        <authorList>
            <person name="Golyshina O.V."/>
            <person name="Lunev E.A."/>
            <person name="Bargiela R."/>
            <person name="Gaines M.C."/>
            <person name="Daum B."/>
            <person name="Bale N.J."/>
            <person name="Koenen M."/>
            <person name="Sinninghe Damst J.S."/>
            <person name="Yakimov M."/>
            <person name="Golyshin P.N."/>
        </authorList>
    </citation>
    <scope>NUCLEOTIDE SEQUENCE [LARGE SCALE GENOMIC DNA]</scope>
    <source>
        <strain evidence="2 3">M1</strain>
    </source>
</reference>
<dbReference type="Proteomes" id="UP001451606">
    <property type="component" value="Chromosome"/>
</dbReference>
<dbReference type="KEGG" id="omr:OXIME_000805"/>
<feature type="transmembrane region" description="Helical" evidence="1">
    <location>
        <begin position="149"/>
        <end position="170"/>
    </location>
</feature>
<keyword evidence="1" id="KW-1133">Transmembrane helix</keyword>
<evidence type="ECO:0000313" key="3">
    <source>
        <dbReference type="Proteomes" id="UP001451606"/>
    </source>
</evidence>
<accession>A0AAX4NH97</accession>
<keyword evidence="1" id="KW-0812">Transmembrane</keyword>
<evidence type="ECO:0000256" key="1">
    <source>
        <dbReference type="SAM" id="Phobius"/>
    </source>
</evidence>
<proteinExistence type="predicted"/>
<keyword evidence="1" id="KW-0472">Membrane</keyword>
<evidence type="ECO:0008006" key="4">
    <source>
        <dbReference type="Google" id="ProtNLM"/>
    </source>
</evidence>
<organism evidence="2 3">
    <name type="scientific">Oxyplasma meridianum</name>
    <dbReference type="NCBI Taxonomy" id="3073602"/>
    <lineage>
        <taxon>Archaea</taxon>
        <taxon>Methanobacteriati</taxon>
        <taxon>Thermoplasmatota</taxon>
        <taxon>Thermoplasmata</taxon>
        <taxon>Thermoplasmatales</taxon>
        <taxon>Thermoplasmataceae</taxon>
        <taxon>Oxyplasma</taxon>
    </lineage>
</organism>
<gene>
    <name evidence="2" type="ORF">OXIME_000805</name>
</gene>
<protein>
    <recommendedName>
        <fullName evidence="4">VIT family protein</fullName>
    </recommendedName>
</protein>
<dbReference type="RefSeq" id="WP_393972189.1">
    <property type="nucleotide sequence ID" value="NZ_CP133772.1"/>
</dbReference>
<sequence length="174" mass="18177">MKYSLLFPATIGLADGIITALMLVTGSILSGQGISPGLSERVVLGSAFVGVFSFFIAEYSSLRGEINKASRQLNLSSPRSLLKGKIGRDIFIEALVSTSISGVCGYVGAGIPLFINYLFPKNGLIPIISAILAMGALGAGIAKAVSGRYTLWIVAMLIVATLIAIIGNFLRIVP</sequence>
<feature type="transmembrane region" description="Helical" evidence="1">
    <location>
        <begin position="123"/>
        <end position="142"/>
    </location>
</feature>
<evidence type="ECO:0000313" key="2">
    <source>
        <dbReference type="EMBL" id="WYY00242.1"/>
    </source>
</evidence>
<keyword evidence="3" id="KW-1185">Reference proteome</keyword>
<name>A0AAX4NH97_9ARCH</name>
<feature type="transmembrane region" description="Helical" evidence="1">
    <location>
        <begin position="90"/>
        <end position="117"/>
    </location>
</feature>
<dbReference type="AlphaFoldDB" id="A0AAX4NH97"/>